<organism evidence="1 2">
    <name type="scientific">Loigolactobacillus zhaoyuanensis</name>
    <dbReference type="NCBI Taxonomy" id="2486017"/>
    <lineage>
        <taxon>Bacteria</taxon>
        <taxon>Bacillati</taxon>
        <taxon>Bacillota</taxon>
        <taxon>Bacilli</taxon>
        <taxon>Lactobacillales</taxon>
        <taxon>Lactobacillaceae</taxon>
        <taxon>Loigolactobacillus</taxon>
    </lineage>
</organism>
<name>A0ABW8UFS1_9LACO</name>
<dbReference type="EMBL" id="JBGQPK010000092">
    <property type="protein sequence ID" value="MFL2030366.1"/>
    <property type="molecule type" value="Genomic_DNA"/>
</dbReference>
<keyword evidence="2" id="KW-1185">Reference proteome</keyword>
<sequence>MNKDKKRKKQKLNKRTRALQTLKSESSSVISDGTEIQTEENYWQYGQYVYGDIIRDFPTMLDYLGHLRLAGTNTCIDLLGLAQSLCVRINYSSELKTDFMLHRPHTGVGRNERRVEAVLIVTGHAVTYQQQAWLVGQGLATYILNIAEYIPDFTENQAAMTKWTVDKLAGALLLPDDLVVRVTELAMDLNEPLLNVVDTHNQMMLFNTPRASIIAQTASRLANVPEWLMIQRIATVYNG</sequence>
<dbReference type="Proteomes" id="UP001625389">
    <property type="component" value="Unassembled WGS sequence"/>
</dbReference>
<protein>
    <submittedName>
        <fullName evidence="1">Uncharacterized protein</fullName>
    </submittedName>
</protein>
<gene>
    <name evidence="1" type="ORF">ACEN34_12255</name>
</gene>
<reference evidence="1 2" key="1">
    <citation type="submission" date="2024-08" db="EMBL/GenBank/DDBJ databases">
        <authorList>
            <person name="Arias E."/>
        </authorList>
    </citation>
    <scope>NUCLEOTIDE SEQUENCE [LARGE SCALE GENOMIC DNA]</scope>
    <source>
        <strain evidence="1 2">FAM 25317</strain>
    </source>
</reference>
<comment type="caution">
    <text evidence="1">The sequence shown here is derived from an EMBL/GenBank/DDBJ whole genome shotgun (WGS) entry which is preliminary data.</text>
</comment>
<evidence type="ECO:0000313" key="1">
    <source>
        <dbReference type="EMBL" id="MFL2030366.1"/>
    </source>
</evidence>
<accession>A0ABW8UFS1</accession>
<evidence type="ECO:0000313" key="2">
    <source>
        <dbReference type="Proteomes" id="UP001625389"/>
    </source>
</evidence>
<dbReference type="RefSeq" id="WP_125551011.1">
    <property type="nucleotide sequence ID" value="NZ_JBGQPK010000092.1"/>
</dbReference>
<proteinExistence type="predicted"/>